<dbReference type="PANTHER" id="PTHR18919:SF156">
    <property type="entry name" value="ACETYL-COA ACETYLTRANSFERASE, MITOCHONDRIAL"/>
    <property type="match status" value="1"/>
</dbReference>
<evidence type="ECO:0000256" key="10">
    <source>
        <dbReference type="RuleBase" id="RU003557"/>
    </source>
</evidence>
<evidence type="ECO:0000313" key="14">
    <source>
        <dbReference type="Proteomes" id="UP000004095"/>
    </source>
</evidence>
<evidence type="ECO:0000256" key="2">
    <source>
        <dbReference type="ARBA" id="ARBA00011881"/>
    </source>
</evidence>
<keyword evidence="6" id="KW-0809">Transit peptide</keyword>
<feature type="active site" description="Proton acceptor" evidence="9">
    <location>
        <position position="374"/>
    </location>
</feature>
<gene>
    <name evidence="13" type="ORF">M23134_00153</name>
</gene>
<feature type="active site" description="Proton acceptor" evidence="9">
    <location>
        <position position="404"/>
    </location>
</feature>
<name>A1ZL33_MICM2</name>
<evidence type="ECO:0000256" key="4">
    <source>
        <dbReference type="ARBA" id="ARBA00022679"/>
    </source>
</evidence>
<dbReference type="Pfam" id="PF00108">
    <property type="entry name" value="Thiolase_N"/>
    <property type="match status" value="1"/>
</dbReference>
<comment type="similarity">
    <text evidence="1 10">Belongs to the thiolase-like superfamily. Thiolase family.</text>
</comment>
<dbReference type="InterPro" id="IPR020616">
    <property type="entry name" value="Thiolase_N"/>
</dbReference>
<dbReference type="FunFam" id="3.40.47.10:FF:000007">
    <property type="entry name" value="acetyl-CoA acetyltransferase, mitochondrial"/>
    <property type="match status" value="1"/>
</dbReference>
<comment type="subunit">
    <text evidence="2">Homotetramer.</text>
</comment>
<dbReference type="eggNOG" id="COG0183">
    <property type="taxonomic scope" value="Bacteria"/>
</dbReference>
<evidence type="ECO:0000259" key="11">
    <source>
        <dbReference type="Pfam" id="PF00108"/>
    </source>
</evidence>
<evidence type="ECO:0000256" key="6">
    <source>
        <dbReference type="ARBA" id="ARBA00022946"/>
    </source>
</evidence>
<dbReference type="Gene3D" id="3.40.47.10">
    <property type="match status" value="1"/>
</dbReference>
<evidence type="ECO:0000256" key="8">
    <source>
        <dbReference type="ARBA" id="ARBA00023315"/>
    </source>
</evidence>
<dbReference type="EMBL" id="AAWS01000013">
    <property type="protein sequence ID" value="EAY28999.1"/>
    <property type="molecule type" value="Genomic_DNA"/>
</dbReference>
<keyword evidence="8 10" id="KW-0012">Acyltransferase</keyword>
<dbReference type="InterPro" id="IPR002155">
    <property type="entry name" value="Thiolase"/>
</dbReference>
<dbReference type="Proteomes" id="UP000004095">
    <property type="component" value="Unassembled WGS sequence"/>
</dbReference>
<protein>
    <recommendedName>
        <fullName evidence="3">acetyl-CoA C-acetyltransferase</fullName>
        <ecNumber evidence="3">2.3.1.9</ecNumber>
    </recommendedName>
</protein>
<feature type="domain" description="Thiolase C-terminal" evidence="12">
    <location>
        <begin position="295"/>
        <end position="417"/>
    </location>
</feature>
<dbReference type="PROSITE" id="PS00098">
    <property type="entry name" value="THIOLASE_1"/>
    <property type="match status" value="1"/>
</dbReference>
<accession>A1ZL33</accession>
<dbReference type="InterPro" id="IPR020615">
    <property type="entry name" value="Thiolase_acyl_enz_int_AS"/>
</dbReference>
<feature type="domain" description="Thiolase N-terminal" evidence="11">
    <location>
        <begin position="30"/>
        <end position="288"/>
    </location>
</feature>
<evidence type="ECO:0000256" key="1">
    <source>
        <dbReference type="ARBA" id="ARBA00010982"/>
    </source>
</evidence>
<sequence length="418" mass="44252">MPDCRLHYLQPNLNYSSNHTLKLQKNMKEVYIISAVRTPIGSFMGSLSSLTATQLGAAAIKGALEKAGVDASEVQEVFMGNVLSAGLGQAPAKQAALYAGISNTVPCTTVNKVCASGIKSISFAAMSIMSGQNDVIIAGGMESMSNVPHYLTKSRFGYKYGNVTTIDGLAYDGLTDAYDQVAMGVSADATSEKYGFTREAQDEFAIQSYKRSAAATESGVFKEEIVPVEVPQRKGDPLVITEDEEYKRVNFEKVSKLRPAFNKEGTATAANASTLNDGASALLIMSKEKAESLGLKPIAKVVSFADASHEPKWFTTAPGKAAPKALELAGLKKEDIDYFEVNEAFAAVTMAFNKDMGLSEDKVNVHGGAVSLGHPLGCSGARIATTLLNVLKQKEGKYGMAAICNGGGGATAMVFEKM</sequence>
<dbReference type="PROSITE" id="PS00099">
    <property type="entry name" value="THIOLASE_3"/>
    <property type="match status" value="1"/>
</dbReference>
<dbReference type="EC" id="2.3.1.9" evidence="3"/>
<proteinExistence type="inferred from homology"/>
<dbReference type="PIRSF" id="PIRSF000429">
    <property type="entry name" value="Ac-CoA_Ac_transf"/>
    <property type="match status" value="1"/>
</dbReference>
<keyword evidence="4 10" id="KW-0808">Transferase</keyword>
<dbReference type="NCBIfam" id="TIGR01930">
    <property type="entry name" value="AcCoA-C-Actrans"/>
    <property type="match status" value="1"/>
</dbReference>
<dbReference type="PANTHER" id="PTHR18919">
    <property type="entry name" value="ACETYL-COA C-ACYLTRANSFERASE"/>
    <property type="match status" value="1"/>
</dbReference>
<evidence type="ECO:0000256" key="7">
    <source>
        <dbReference type="ARBA" id="ARBA00022958"/>
    </source>
</evidence>
<dbReference type="InterPro" id="IPR016039">
    <property type="entry name" value="Thiolase-like"/>
</dbReference>
<dbReference type="GO" id="GO:0046872">
    <property type="term" value="F:metal ion binding"/>
    <property type="evidence" value="ECO:0007669"/>
    <property type="project" value="UniProtKB-KW"/>
</dbReference>
<keyword evidence="14" id="KW-1185">Reference proteome</keyword>
<evidence type="ECO:0000256" key="3">
    <source>
        <dbReference type="ARBA" id="ARBA00012705"/>
    </source>
</evidence>
<reference evidence="13 14" key="1">
    <citation type="submission" date="2007-01" db="EMBL/GenBank/DDBJ databases">
        <authorList>
            <person name="Haygood M."/>
            <person name="Podell S."/>
            <person name="Anderson C."/>
            <person name="Hopkinson B."/>
            <person name="Roe K."/>
            <person name="Barbeau K."/>
            <person name="Gaasterland T."/>
            <person name="Ferriera S."/>
            <person name="Johnson J."/>
            <person name="Kravitz S."/>
            <person name="Beeson K."/>
            <person name="Sutton G."/>
            <person name="Rogers Y.-H."/>
            <person name="Friedman R."/>
            <person name="Frazier M."/>
            <person name="Venter J.C."/>
        </authorList>
    </citation>
    <scope>NUCLEOTIDE SEQUENCE [LARGE SCALE GENOMIC DNA]</scope>
    <source>
        <strain evidence="13 14">ATCC 23134</strain>
    </source>
</reference>
<keyword evidence="7" id="KW-0630">Potassium</keyword>
<feature type="active site" description="Acyl-thioester intermediate" evidence="9">
    <location>
        <position position="114"/>
    </location>
</feature>
<dbReference type="GO" id="GO:0006635">
    <property type="term" value="P:fatty acid beta-oxidation"/>
    <property type="evidence" value="ECO:0007669"/>
    <property type="project" value="TreeGrafter"/>
</dbReference>
<keyword evidence="5" id="KW-0479">Metal-binding</keyword>
<dbReference type="Pfam" id="PF02803">
    <property type="entry name" value="Thiolase_C"/>
    <property type="match status" value="1"/>
</dbReference>
<evidence type="ECO:0000259" key="12">
    <source>
        <dbReference type="Pfam" id="PF02803"/>
    </source>
</evidence>
<dbReference type="PROSITE" id="PS00737">
    <property type="entry name" value="THIOLASE_2"/>
    <property type="match status" value="1"/>
</dbReference>
<evidence type="ECO:0000256" key="9">
    <source>
        <dbReference type="PIRSR" id="PIRSR000429-1"/>
    </source>
</evidence>
<dbReference type="InterPro" id="IPR020613">
    <property type="entry name" value="Thiolase_CS"/>
</dbReference>
<comment type="caution">
    <text evidence="13">The sequence shown here is derived from an EMBL/GenBank/DDBJ whole genome shotgun (WGS) entry which is preliminary data.</text>
</comment>
<dbReference type="AlphaFoldDB" id="A1ZL33"/>
<organism evidence="13 14">
    <name type="scientific">Microscilla marina ATCC 23134</name>
    <dbReference type="NCBI Taxonomy" id="313606"/>
    <lineage>
        <taxon>Bacteria</taxon>
        <taxon>Pseudomonadati</taxon>
        <taxon>Bacteroidota</taxon>
        <taxon>Cytophagia</taxon>
        <taxon>Cytophagales</taxon>
        <taxon>Microscillaceae</taxon>
        <taxon>Microscilla</taxon>
    </lineage>
</organism>
<dbReference type="CDD" id="cd00751">
    <property type="entry name" value="thiolase"/>
    <property type="match status" value="1"/>
</dbReference>
<dbReference type="InterPro" id="IPR020617">
    <property type="entry name" value="Thiolase_C"/>
</dbReference>
<evidence type="ECO:0000256" key="5">
    <source>
        <dbReference type="ARBA" id="ARBA00022723"/>
    </source>
</evidence>
<dbReference type="GO" id="GO:0003985">
    <property type="term" value="F:acetyl-CoA C-acetyltransferase activity"/>
    <property type="evidence" value="ECO:0007669"/>
    <property type="project" value="UniProtKB-EC"/>
</dbReference>
<dbReference type="InterPro" id="IPR020610">
    <property type="entry name" value="Thiolase_AS"/>
</dbReference>
<dbReference type="SUPFAM" id="SSF53901">
    <property type="entry name" value="Thiolase-like"/>
    <property type="match status" value="2"/>
</dbReference>
<evidence type="ECO:0000313" key="13">
    <source>
        <dbReference type="EMBL" id="EAY28999.1"/>
    </source>
</evidence>